<dbReference type="SUPFAM" id="SSF52980">
    <property type="entry name" value="Restriction endonuclease-like"/>
    <property type="match status" value="1"/>
</dbReference>
<proteinExistence type="predicted"/>
<dbReference type="InterPro" id="IPR011335">
    <property type="entry name" value="Restrct_endonuc-II-like"/>
</dbReference>
<keyword evidence="4" id="KW-1185">Reference proteome</keyword>
<feature type="domain" description="AbiEi antitoxin N-terminal" evidence="2">
    <location>
        <begin position="8"/>
        <end position="53"/>
    </location>
</feature>
<evidence type="ECO:0000313" key="3">
    <source>
        <dbReference type="EMBL" id="MDS1115977.1"/>
    </source>
</evidence>
<evidence type="ECO:0000259" key="1">
    <source>
        <dbReference type="Pfam" id="PF04480"/>
    </source>
</evidence>
<name>A0ABU2GXZ2_9ACTN</name>
<organism evidence="3 4">
    <name type="scientific">Gordonia westfalica</name>
    <dbReference type="NCBI Taxonomy" id="158898"/>
    <lineage>
        <taxon>Bacteria</taxon>
        <taxon>Bacillati</taxon>
        <taxon>Actinomycetota</taxon>
        <taxon>Actinomycetes</taxon>
        <taxon>Mycobacteriales</taxon>
        <taxon>Gordoniaceae</taxon>
        <taxon>Gordonia</taxon>
    </lineage>
</organism>
<dbReference type="Pfam" id="PF04480">
    <property type="entry name" value="DUF559"/>
    <property type="match status" value="1"/>
</dbReference>
<dbReference type="Proteomes" id="UP001265083">
    <property type="component" value="Unassembled WGS sequence"/>
</dbReference>
<accession>A0ABU2GXZ2</accession>
<evidence type="ECO:0000313" key="4">
    <source>
        <dbReference type="Proteomes" id="UP001265083"/>
    </source>
</evidence>
<evidence type="ECO:0000259" key="2">
    <source>
        <dbReference type="Pfam" id="PF13338"/>
    </source>
</evidence>
<sequence length="294" mass="31893">MAIPAAPRTLALAHDGVVTVDEAHEHDLSNGAIGRRVKSGEWVRVAPGIYRLADHPATNRTRTRIATLSVSRDAVLSGLAAAWWHGVATKRPVVVTVTGPKSWKGSTVQGRKVIRRTLDAEDVVVHKGLRVTALPLSVLEGAVEGNMDVLDRALQREKVTVDALVETFQRRRNRKGAAEMAKMLVLVGSGARSAAERLAVDAFEQHGITGWIANHPAAGYVIDFAFAEKKVAVEIDGMAYHSDAAVFRSDRKRRNALIAAGWTVLNFTWADLVEQPGYVAAQVKYALRRTQSAG</sequence>
<dbReference type="EMBL" id="JAVLUS010000018">
    <property type="protein sequence ID" value="MDS1115977.1"/>
    <property type="molecule type" value="Genomic_DNA"/>
</dbReference>
<gene>
    <name evidence="3" type="ORF">RD149_19710</name>
</gene>
<reference evidence="3 4" key="1">
    <citation type="submission" date="2023-08" db="EMBL/GenBank/DDBJ databases">
        <title>Bioegradation of LLDPE and BLDPE plastic by marine bacteria from coast plastic debris.</title>
        <authorList>
            <person name="Rong Z."/>
        </authorList>
    </citation>
    <scope>NUCLEOTIDE SEQUENCE [LARGE SCALE GENOMIC DNA]</scope>
    <source>
        <strain evidence="3 4">Z-2</strain>
    </source>
</reference>
<protein>
    <submittedName>
        <fullName evidence="3">Type IV toxin-antitoxin system AbiEi family antitoxin domain-containing protein</fullName>
    </submittedName>
</protein>
<feature type="domain" description="DUF559" evidence="1">
    <location>
        <begin position="215"/>
        <end position="287"/>
    </location>
</feature>
<dbReference type="Pfam" id="PF13338">
    <property type="entry name" value="AbiEi_4"/>
    <property type="match status" value="1"/>
</dbReference>
<dbReference type="InterPro" id="IPR025159">
    <property type="entry name" value="AbiEi_N"/>
</dbReference>
<comment type="caution">
    <text evidence="3">The sequence shown here is derived from an EMBL/GenBank/DDBJ whole genome shotgun (WGS) entry which is preliminary data.</text>
</comment>
<dbReference type="Gene3D" id="3.40.960.10">
    <property type="entry name" value="VSR Endonuclease"/>
    <property type="match status" value="1"/>
</dbReference>
<dbReference type="InterPro" id="IPR007569">
    <property type="entry name" value="DUF559"/>
</dbReference>
<dbReference type="RefSeq" id="WP_310951835.1">
    <property type="nucleotide sequence ID" value="NZ_JAVLUS010000018.1"/>
</dbReference>